<dbReference type="Pfam" id="PF13884">
    <property type="entry name" value="Peptidase_S74"/>
    <property type="match status" value="1"/>
</dbReference>
<reference evidence="3 4" key="1">
    <citation type="submission" date="2016-10" db="EMBL/GenBank/DDBJ databases">
        <authorList>
            <person name="de Groot N.N."/>
        </authorList>
    </citation>
    <scope>NUCLEOTIDE SEQUENCE [LARGE SCALE GENOMIC DNA]</scope>
    <source>
        <strain evidence="3 4">DSM 25186</strain>
    </source>
</reference>
<feature type="domain" description="Peptidase S74" evidence="2">
    <location>
        <begin position="303"/>
        <end position="404"/>
    </location>
</feature>
<gene>
    <name evidence="3" type="ORF">SAMN05421823_102300</name>
</gene>
<dbReference type="Gene3D" id="1.10.10.10">
    <property type="entry name" value="Winged helix-like DNA-binding domain superfamily/Winged helix DNA-binding domain"/>
    <property type="match status" value="1"/>
</dbReference>
<evidence type="ECO:0000313" key="3">
    <source>
        <dbReference type="EMBL" id="SDK26699.1"/>
    </source>
</evidence>
<keyword evidence="4" id="KW-1185">Reference proteome</keyword>
<dbReference type="InterPro" id="IPR026444">
    <property type="entry name" value="Secre_tail"/>
</dbReference>
<protein>
    <submittedName>
        <fullName evidence="3">Por secretion system C-terminal sorting domain-containing protein</fullName>
    </submittedName>
</protein>
<dbReference type="PROSITE" id="PS51688">
    <property type="entry name" value="ICA"/>
    <property type="match status" value="1"/>
</dbReference>
<dbReference type="OrthoDB" id="1223455at2"/>
<proteinExistence type="predicted"/>
<evidence type="ECO:0000313" key="4">
    <source>
        <dbReference type="Proteomes" id="UP000198510"/>
    </source>
</evidence>
<sequence>MFPSLTTMKTSILLARIGLYGTLMLSCTLARAQNLFLGTGAGASNTSGYSNTFVGGYAGNRNTTGYSNTFTGAFAGYLNTTGPRNVATGTFAGYLNTTGSDNTFVGYFAGFRSVGTSIGLSHNTFVGSYAGQYNTEGFYNTFLGTWAGEDNTTGAYNTLVGTGAGANTTTGLSNTFVGYSAGGNTTTANANAFVGNLAGFNNTTGANNAYLGSGAGGANQTGSGNTFLGVLTGSSTSLANSAAIGYRARVTASNCLVLGSINGVNGATANTNVGIGLTAPAYRLQLGSNSAAKPGSNVWTVASDRRLKEDIRPFEDGLRIIQQIHPVRYRYNGKAGLSTEEEYIGIIAQEVQEIAPYMVGAFTHQDSSGTPETYLDFDGGAMVYLLINAVKELKAEVESLRSELGLSTETATQTKARLWQNYPNPADGSTVIRYLIPNEAHQANLRLISITGQEVQNLKIPHRGEGAVTFRTGQFPAGTYVYQLVIDGETIDTKKLVLVR</sequence>
<organism evidence="3 4">
    <name type="scientific">Catalinimonas alkaloidigena</name>
    <dbReference type="NCBI Taxonomy" id="1075417"/>
    <lineage>
        <taxon>Bacteria</taxon>
        <taxon>Pseudomonadati</taxon>
        <taxon>Bacteroidota</taxon>
        <taxon>Cytophagia</taxon>
        <taxon>Cytophagales</taxon>
        <taxon>Catalimonadaceae</taxon>
        <taxon>Catalinimonas</taxon>
    </lineage>
</organism>
<name>A0A1G9AH67_9BACT</name>
<dbReference type="NCBIfam" id="TIGR04183">
    <property type="entry name" value="Por_Secre_tail"/>
    <property type="match status" value="1"/>
</dbReference>
<dbReference type="AlphaFoldDB" id="A0A1G9AH67"/>
<dbReference type="EMBL" id="FNFO01000002">
    <property type="protein sequence ID" value="SDK26699.1"/>
    <property type="molecule type" value="Genomic_DNA"/>
</dbReference>
<feature type="coiled-coil region" evidence="1">
    <location>
        <begin position="383"/>
        <end position="410"/>
    </location>
</feature>
<evidence type="ECO:0000256" key="1">
    <source>
        <dbReference type="SAM" id="Coils"/>
    </source>
</evidence>
<accession>A0A1G9AH67</accession>
<dbReference type="Proteomes" id="UP000198510">
    <property type="component" value="Unassembled WGS sequence"/>
</dbReference>
<keyword evidence="1" id="KW-0175">Coiled coil</keyword>
<dbReference type="STRING" id="1075417.SAMN05421823_102300"/>
<evidence type="ECO:0000259" key="2">
    <source>
        <dbReference type="PROSITE" id="PS51688"/>
    </source>
</evidence>
<dbReference type="InterPro" id="IPR030392">
    <property type="entry name" value="S74_ICA"/>
</dbReference>
<dbReference type="InterPro" id="IPR036388">
    <property type="entry name" value="WH-like_DNA-bd_sf"/>
</dbReference>